<evidence type="ECO:0000313" key="2">
    <source>
        <dbReference type="Proteomes" id="UP000284006"/>
    </source>
</evidence>
<dbReference type="EMBL" id="QYUP01000060">
    <property type="protein sequence ID" value="RJG22391.1"/>
    <property type="molecule type" value="Genomic_DNA"/>
</dbReference>
<protein>
    <submittedName>
        <fullName evidence="1">FAD-binding protein</fullName>
    </submittedName>
</protein>
<dbReference type="Gene3D" id="3.50.50.60">
    <property type="entry name" value="FAD/NAD(P)-binding domain"/>
    <property type="match status" value="1"/>
</dbReference>
<reference evidence="1 2" key="1">
    <citation type="submission" date="2018-09" db="EMBL/GenBank/DDBJ databases">
        <authorList>
            <person name="Zhu H."/>
        </authorList>
    </citation>
    <scope>NUCLEOTIDE SEQUENCE [LARGE SCALE GENOMIC DNA]</scope>
    <source>
        <strain evidence="1 2">K1S02-61</strain>
    </source>
</reference>
<proteinExistence type="predicted"/>
<gene>
    <name evidence="1" type="ORF">D3872_05415</name>
</gene>
<dbReference type="Proteomes" id="UP000284006">
    <property type="component" value="Unassembled WGS sequence"/>
</dbReference>
<organism evidence="1 2">
    <name type="scientific">Massilia cavernae</name>
    <dbReference type="NCBI Taxonomy" id="2320864"/>
    <lineage>
        <taxon>Bacteria</taxon>
        <taxon>Pseudomonadati</taxon>
        <taxon>Pseudomonadota</taxon>
        <taxon>Betaproteobacteria</taxon>
        <taxon>Burkholderiales</taxon>
        <taxon>Oxalobacteraceae</taxon>
        <taxon>Telluria group</taxon>
        <taxon>Massilia</taxon>
    </lineage>
</organism>
<feature type="non-terminal residue" evidence="1">
    <location>
        <position position="65"/>
    </location>
</feature>
<accession>A0A418Y5T3</accession>
<dbReference type="RefSeq" id="WP_119809843.1">
    <property type="nucleotide sequence ID" value="NZ_QYUP01000060.1"/>
</dbReference>
<dbReference type="AlphaFoldDB" id="A0A418Y5T3"/>
<evidence type="ECO:0000313" key="1">
    <source>
        <dbReference type="EMBL" id="RJG22391.1"/>
    </source>
</evidence>
<name>A0A418Y5T3_9BURK</name>
<sequence length="65" mass="6852">MAEPSVVIVGAGPSGVRAAEALITAGIRPIVIDEGQVSGGQIYRRQPASFKRSYKTLYGFEADKA</sequence>
<dbReference type="InterPro" id="IPR036188">
    <property type="entry name" value="FAD/NAD-bd_sf"/>
</dbReference>
<dbReference type="OrthoDB" id="9801699at2"/>
<keyword evidence="2" id="KW-1185">Reference proteome</keyword>
<dbReference type="SUPFAM" id="SSF51905">
    <property type="entry name" value="FAD/NAD(P)-binding domain"/>
    <property type="match status" value="1"/>
</dbReference>
<comment type="caution">
    <text evidence="1">The sequence shown here is derived from an EMBL/GenBank/DDBJ whole genome shotgun (WGS) entry which is preliminary data.</text>
</comment>
<dbReference type="Pfam" id="PF13450">
    <property type="entry name" value="NAD_binding_8"/>
    <property type="match status" value="1"/>
</dbReference>